<evidence type="ECO:0000313" key="1">
    <source>
        <dbReference type="EMBL" id="UOD28258.1"/>
    </source>
</evidence>
<keyword evidence="2" id="KW-1185">Reference proteome</keyword>
<organism evidence="1 2">
    <name type="scientific">Massilia violaceinigra</name>
    <dbReference type="NCBI Taxonomy" id="2045208"/>
    <lineage>
        <taxon>Bacteria</taxon>
        <taxon>Pseudomonadati</taxon>
        <taxon>Pseudomonadota</taxon>
        <taxon>Betaproteobacteria</taxon>
        <taxon>Burkholderiales</taxon>
        <taxon>Oxalobacteraceae</taxon>
        <taxon>Telluria group</taxon>
        <taxon>Massilia</taxon>
    </lineage>
</organism>
<reference evidence="1 2" key="1">
    <citation type="submission" date="2020-10" db="EMBL/GenBank/DDBJ databases">
        <title>Genome analysis of Massilia species.</title>
        <authorList>
            <person name="Jung D.-H."/>
        </authorList>
    </citation>
    <scope>NUCLEOTIDE SEQUENCE [LARGE SCALE GENOMIC DNA]</scope>
    <source>
        <strain evidence="2">sipir</strain>
    </source>
</reference>
<dbReference type="RefSeq" id="WP_243489428.1">
    <property type="nucleotide sequence ID" value="NZ_CP063361.1"/>
</dbReference>
<name>A0ABY4A0Q0_9BURK</name>
<proteinExistence type="predicted"/>
<gene>
    <name evidence="1" type="ORF">INH39_22740</name>
</gene>
<dbReference type="Proteomes" id="UP000831532">
    <property type="component" value="Chromosome"/>
</dbReference>
<dbReference type="EMBL" id="CP063361">
    <property type="protein sequence ID" value="UOD28258.1"/>
    <property type="molecule type" value="Genomic_DNA"/>
</dbReference>
<evidence type="ECO:0000313" key="2">
    <source>
        <dbReference type="Proteomes" id="UP000831532"/>
    </source>
</evidence>
<sequence length="270" mass="30114">MLPTSHRDDLMHRLFLLLLTSLALLTLRMDSGAGALRATHPALAALPAELVWAWERPEDLRWLPLDVGVAYVASSVLLQGEDARVYRRASALLLAPGAARVPVLHVDMSWRRPPALSEAQSRRVADEVLRLAAQANRKVVQLDFEVRRSQRPFLARTIGAIRARLDPSIALSVTALASWCLDDYWLHEIAADEVVPMAFRMGPAQHALRARLLHQGGFTRARCGAAIGFSSDEPMMAVREGRRYYFSPQAWSAARWQALRSTPRSTIPSR</sequence>
<protein>
    <recommendedName>
        <fullName evidence="3">DUF3142 domain-containing protein</fullName>
    </recommendedName>
</protein>
<evidence type="ECO:0008006" key="3">
    <source>
        <dbReference type="Google" id="ProtNLM"/>
    </source>
</evidence>
<accession>A0ABY4A0Q0</accession>